<keyword evidence="1" id="KW-0472">Membrane</keyword>
<gene>
    <name evidence="2" type="ORF">A7K69_15015</name>
</gene>
<name>A0A1B7KMU2_PARTM</name>
<dbReference type="Proteomes" id="UP000078290">
    <property type="component" value="Unassembled WGS sequence"/>
</dbReference>
<accession>A0A1B7KMU2</accession>
<sequence>MLLPTRKEVETCMKKRTAAILALAIIAIYGAMRIGRLVWEYNMPMAYMPRHYGPFAPHHHFVFHYGPGFGFWEFGGWITIGMFSLLFQLGLLIIGWLLWKTSGPFKWLGLAIIVWGMIALLPKWLLIPLAFIAIYSLYKKQEQKARPMATWPTPTIQKRDFLDEWEKTIKKEEQ</sequence>
<evidence type="ECO:0000313" key="2">
    <source>
        <dbReference type="EMBL" id="OAT71388.1"/>
    </source>
</evidence>
<protein>
    <submittedName>
        <fullName evidence="2">Uncharacterized protein</fullName>
    </submittedName>
</protein>
<feature type="transmembrane region" description="Helical" evidence="1">
    <location>
        <begin position="110"/>
        <end position="138"/>
    </location>
</feature>
<keyword evidence="1" id="KW-1133">Transmembrane helix</keyword>
<feature type="transmembrane region" description="Helical" evidence="1">
    <location>
        <begin position="20"/>
        <end position="39"/>
    </location>
</feature>
<evidence type="ECO:0000313" key="3">
    <source>
        <dbReference type="Proteomes" id="UP000078290"/>
    </source>
</evidence>
<reference evidence="3" key="1">
    <citation type="submission" date="2016-05" db="EMBL/GenBank/DDBJ databases">
        <authorList>
            <person name="Wang W."/>
            <person name="Zhu L."/>
        </authorList>
    </citation>
    <scope>NUCLEOTIDE SEQUENCE [LARGE SCALE GENOMIC DNA]</scope>
    <source>
        <strain evidence="3">W-2</strain>
    </source>
</reference>
<dbReference type="OrthoDB" id="2970935at2"/>
<proteinExistence type="predicted"/>
<comment type="caution">
    <text evidence="2">The sequence shown here is derived from an EMBL/GenBank/DDBJ whole genome shotgun (WGS) entry which is preliminary data.</text>
</comment>
<evidence type="ECO:0000256" key="1">
    <source>
        <dbReference type="SAM" id="Phobius"/>
    </source>
</evidence>
<organism evidence="2 3">
    <name type="scientific">Parageobacillus thermoglucosidasius</name>
    <name type="common">Geobacillus thermoglucosidasius</name>
    <dbReference type="NCBI Taxonomy" id="1426"/>
    <lineage>
        <taxon>Bacteria</taxon>
        <taxon>Bacillati</taxon>
        <taxon>Bacillota</taxon>
        <taxon>Bacilli</taxon>
        <taxon>Bacillales</taxon>
        <taxon>Anoxybacillaceae</taxon>
        <taxon>Parageobacillus</taxon>
    </lineage>
</organism>
<dbReference type="AlphaFoldDB" id="A0A1B7KMU2"/>
<keyword evidence="1" id="KW-0812">Transmembrane</keyword>
<feature type="transmembrane region" description="Helical" evidence="1">
    <location>
        <begin position="74"/>
        <end position="98"/>
    </location>
</feature>
<dbReference type="EMBL" id="LXMA01000043">
    <property type="protein sequence ID" value="OAT71388.1"/>
    <property type="molecule type" value="Genomic_DNA"/>
</dbReference>